<dbReference type="Pfam" id="PF08241">
    <property type="entry name" value="Methyltransf_11"/>
    <property type="match status" value="1"/>
</dbReference>
<dbReference type="RefSeq" id="WP_207926061.1">
    <property type="nucleotide sequence ID" value="NZ_SLWS01000003.1"/>
</dbReference>
<dbReference type="CDD" id="cd02440">
    <property type="entry name" value="AdoMet_MTases"/>
    <property type="match status" value="1"/>
</dbReference>
<dbReference type="Gene3D" id="3.40.50.150">
    <property type="entry name" value="Vaccinia Virus protein VP39"/>
    <property type="match status" value="1"/>
</dbReference>
<protein>
    <submittedName>
        <fullName evidence="2">Methyltransferase family protein</fullName>
    </submittedName>
</protein>
<accession>A0A4R2JMR9</accession>
<sequence>MSHDPTDSLVRLLDTADTLPGAAELRAHSYDLLGLAPGQAVVDVGCGAGRAVEELAEQGVCPIGVDVDERMVAVARERWPGRDFRLAGADALPLADGEVVGYRADKVFHQLADPEVALVEARRVLARGGRIVLVGQDWDGFLIDADDPELTRLIVHARADTVPNPRVARRYRNLLLDNGFTDVTVEVRTGVITDAAMLPMVTGLVETAHRSRAISREQADIWTADQAERARTDRFLVATPLFVAAATVQ</sequence>
<comment type="caution">
    <text evidence="2">The sequence shown here is derived from an EMBL/GenBank/DDBJ whole genome shotgun (WGS) entry which is preliminary data.</text>
</comment>
<reference evidence="2 3" key="1">
    <citation type="submission" date="2019-03" db="EMBL/GenBank/DDBJ databases">
        <title>Genomic Encyclopedia of Type Strains, Phase IV (KMG-IV): sequencing the most valuable type-strain genomes for metagenomic binning, comparative biology and taxonomic classification.</title>
        <authorList>
            <person name="Goeker M."/>
        </authorList>
    </citation>
    <scope>NUCLEOTIDE SEQUENCE [LARGE SCALE GENOMIC DNA]</scope>
    <source>
        <strain evidence="2 3">DSM 45934</strain>
    </source>
</reference>
<dbReference type="GO" id="GO:0032259">
    <property type="term" value="P:methylation"/>
    <property type="evidence" value="ECO:0007669"/>
    <property type="project" value="UniProtKB-KW"/>
</dbReference>
<dbReference type="InterPro" id="IPR029063">
    <property type="entry name" value="SAM-dependent_MTases_sf"/>
</dbReference>
<evidence type="ECO:0000313" key="2">
    <source>
        <dbReference type="EMBL" id="TCO60594.1"/>
    </source>
</evidence>
<gene>
    <name evidence="2" type="ORF">EV192_103169</name>
</gene>
<organism evidence="2 3">
    <name type="scientific">Actinocrispum wychmicini</name>
    <dbReference type="NCBI Taxonomy" id="1213861"/>
    <lineage>
        <taxon>Bacteria</taxon>
        <taxon>Bacillati</taxon>
        <taxon>Actinomycetota</taxon>
        <taxon>Actinomycetes</taxon>
        <taxon>Pseudonocardiales</taxon>
        <taxon>Pseudonocardiaceae</taxon>
        <taxon>Actinocrispum</taxon>
    </lineage>
</organism>
<dbReference type="GO" id="GO:0008757">
    <property type="term" value="F:S-adenosylmethionine-dependent methyltransferase activity"/>
    <property type="evidence" value="ECO:0007669"/>
    <property type="project" value="InterPro"/>
</dbReference>
<feature type="domain" description="Methyltransferase type 11" evidence="1">
    <location>
        <begin position="42"/>
        <end position="133"/>
    </location>
</feature>
<evidence type="ECO:0000259" key="1">
    <source>
        <dbReference type="Pfam" id="PF08241"/>
    </source>
</evidence>
<dbReference type="Proteomes" id="UP000295680">
    <property type="component" value="Unassembled WGS sequence"/>
</dbReference>
<dbReference type="EMBL" id="SLWS01000003">
    <property type="protein sequence ID" value="TCO60594.1"/>
    <property type="molecule type" value="Genomic_DNA"/>
</dbReference>
<dbReference type="SUPFAM" id="SSF53335">
    <property type="entry name" value="S-adenosyl-L-methionine-dependent methyltransferases"/>
    <property type="match status" value="1"/>
</dbReference>
<dbReference type="PANTHER" id="PTHR43591">
    <property type="entry name" value="METHYLTRANSFERASE"/>
    <property type="match status" value="1"/>
</dbReference>
<evidence type="ECO:0000313" key="3">
    <source>
        <dbReference type="Proteomes" id="UP000295680"/>
    </source>
</evidence>
<dbReference type="InterPro" id="IPR013216">
    <property type="entry name" value="Methyltransf_11"/>
</dbReference>
<keyword evidence="3" id="KW-1185">Reference proteome</keyword>
<proteinExistence type="predicted"/>
<keyword evidence="2" id="KW-0489">Methyltransferase</keyword>
<dbReference type="AlphaFoldDB" id="A0A4R2JMR9"/>
<keyword evidence="2" id="KW-0808">Transferase</keyword>
<name>A0A4R2JMR9_9PSEU</name>